<name>A0ABZ0Z3X1_9CAUD</name>
<dbReference type="EMBL" id="OR769222">
    <property type="protein sequence ID" value="WQJ52855.1"/>
    <property type="molecule type" value="Genomic_DNA"/>
</dbReference>
<evidence type="ECO:0000313" key="2">
    <source>
        <dbReference type="EMBL" id="WQJ52855.1"/>
    </source>
</evidence>
<feature type="compositionally biased region" description="Acidic residues" evidence="1">
    <location>
        <begin position="159"/>
        <end position="172"/>
    </location>
</feature>
<protein>
    <submittedName>
        <fullName evidence="2">Uncharacterized protein</fullName>
    </submittedName>
</protein>
<evidence type="ECO:0000256" key="1">
    <source>
        <dbReference type="SAM" id="MobiDB-lite"/>
    </source>
</evidence>
<feature type="region of interest" description="Disordered" evidence="1">
    <location>
        <begin position="123"/>
        <end position="187"/>
    </location>
</feature>
<organism evidence="2 3">
    <name type="scientific">phage Lak_Megaphage_RVC_JS4_GC31</name>
    <dbReference type="NCBI Taxonomy" id="3109228"/>
    <lineage>
        <taxon>Viruses</taxon>
        <taxon>Duplodnaviria</taxon>
        <taxon>Heunggongvirae</taxon>
        <taxon>Uroviricota</taxon>
        <taxon>Caudoviricetes</taxon>
        <taxon>Caudoviricetes code 15 clade</taxon>
    </lineage>
</organism>
<reference evidence="2 3" key="1">
    <citation type="submission" date="2023-11" db="EMBL/GenBank/DDBJ databases">
        <authorList>
            <person name="Cook R."/>
            <person name="Crisci M."/>
            <person name="Pye H."/>
            <person name="Adriaenssens E."/>
            <person name="Santini J."/>
        </authorList>
    </citation>
    <scope>NUCLEOTIDE SEQUENCE [LARGE SCALE GENOMIC DNA]</scope>
    <source>
        <strain evidence="2">Lak_Megaphage_RVC_JS4_GC31</strain>
    </source>
</reference>
<sequence length="417" mass="46366">MKSFVQQIINEARIQRTIDSKIWASMSSASSKNRANGAVDVKPMRRDDANVLLQKYVAGLLTIKAECPATVTDIEKIGSYKLIGQAAIDAGVSLSQIQKLYVENGGTFNGDIKDNTEIASNTEYPAYDEIDNSDDTETEETSPSTTFDDSIAARINANEPDDNPDDESDQTEEINKQDTKDYPSYDEVDIENKETFADKYADKISIASYFKTVKRQLQRAKEGDNLCWGDKGLTLENNGNIIAKCVGTTYMFIDKNPRFLLKVSDQEVALGTAGNNKVYDDYYYKQGTTGLDNRISVKPGSNYYFQEEIKGKFYTNILADNGNEAAEETKIISDINIKAGVDSELSLEIAKNINERSYLPTLPELVKCIKHLAPGKYWTSSVANNGKANIILQVKPDRIIKTDNPQDTAKVATFITF</sequence>
<feature type="compositionally biased region" description="Acidic residues" evidence="1">
    <location>
        <begin position="126"/>
        <end position="140"/>
    </location>
</feature>
<evidence type="ECO:0000313" key="3">
    <source>
        <dbReference type="Proteomes" id="UP001349343"/>
    </source>
</evidence>
<proteinExistence type="predicted"/>
<keyword evidence="3" id="KW-1185">Reference proteome</keyword>
<feature type="compositionally biased region" description="Low complexity" evidence="1">
    <location>
        <begin position="141"/>
        <end position="150"/>
    </location>
</feature>
<dbReference type="Proteomes" id="UP001349343">
    <property type="component" value="Segment"/>
</dbReference>
<accession>A0ABZ0Z3X1</accession>
<feature type="compositionally biased region" description="Basic and acidic residues" evidence="1">
    <location>
        <begin position="173"/>
        <end position="183"/>
    </location>
</feature>